<evidence type="ECO:0000256" key="5">
    <source>
        <dbReference type="ARBA" id="ARBA00022989"/>
    </source>
</evidence>
<gene>
    <name evidence="12" type="ORF">C5167_036897</name>
</gene>
<dbReference type="InterPro" id="IPR029044">
    <property type="entry name" value="Nucleotide-diphossugar_trans"/>
</dbReference>
<organism evidence="12 13">
    <name type="scientific">Papaver somniferum</name>
    <name type="common">Opium poppy</name>
    <dbReference type="NCBI Taxonomy" id="3469"/>
    <lineage>
        <taxon>Eukaryota</taxon>
        <taxon>Viridiplantae</taxon>
        <taxon>Streptophyta</taxon>
        <taxon>Embryophyta</taxon>
        <taxon>Tracheophyta</taxon>
        <taxon>Spermatophyta</taxon>
        <taxon>Magnoliopsida</taxon>
        <taxon>Ranunculales</taxon>
        <taxon>Papaveraceae</taxon>
        <taxon>Papaveroideae</taxon>
        <taxon>Papaver</taxon>
    </lineage>
</organism>
<evidence type="ECO:0000256" key="3">
    <source>
        <dbReference type="ARBA" id="ARBA00022679"/>
    </source>
</evidence>
<dbReference type="Proteomes" id="UP000316621">
    <property type="component" value="Chromosome 1"/>
</dbReference>
<keyword evidence="4 11" id="KW-0812">Transmembrane</keyword>
<name>A0A4Y7I4W7_PAPSO</name>
<accession>A0A4Y7I4W7</accession>
<keyword evidence="3" id="KW-0808">Transferase</keyword>
<keyword evidence="7" id="KW-0961">Cell wall biogenesis/degradation</keyword>
<evidence type="ECO:0000313" key="12">
    <source>
        <dbReference type="EMBL" id="RZC43953.1"/>
    </source>
</evidence>
<evidence type="ECO:0000313" key="13">
    <source>
        <dbReference type="Proteomes" id="UP000316621"/>
    </source>
</evidence>
<evidence type="ECO:0000256" key="11">
    <source>
        <dbReference type="SAM" id="Phobius"/>
    </source>
</evidence>
<feature type="binding site" evidence="9">
    <location>
        <position position="114"/>
    </location>
    <ligand>
        <name>UDP-alpha-D-glucose</name>
        <dbReference type="ChEBI" id="CHEBI:58885"/>
    </ligand>
</feature>
<keyword evidence="5 11" id="KW-1133">Transmembrane helix</keyword>
<dbReference type="Gene3D" id="3.90.550.10">
    <property type="entry name" value="Spore Coat Polysaccharide Biosynthesis Protein SpsA, Chain A"/>
    <property type="match status" value="2"/>
</dbReference>
<dbReference type="Gramene" id="RZC43953">
    <property type="protein sequence ID" value="RZC43953"/>
    <property type="gene ID" value="C5167_036897"/>
</dbReference>
<feature type="transmembrane region" description="Helical" evidence="11">
    <location>
        <begin position="54"/>
        <end position="74"/>
    </location>
</feature>
<dbReference type="GO" id="GO:0016760">
    <property type="term" value="F:cellulose synthase (UDP-forming) activity"/>
    <property type="evidence" value="ECO:0007669"/>
    <property type="project" value="InterPro"/>
</dbReference>
<evidence type="ECO:0000256" key="9">
    <source>
        <dbReference type="PIRSR" id="PIRSR605150-2"/>
    </source>
</evidence>
<dbReference type="SUPFAM" id="SSF53448">
    <property type="entry name" value="Nucleotide-diphospho-sugar transferases"/>
    <property type="match status" value="1"/>
</dbReference>
<feature type="binding site" evidence="10">
    <location>
        <position position="287"/>
    </location>
    <ligand>
        <name>Mn(2+)</name>
        <dbReference type="ChEBI" id="CHEBI:29035"/>
    </ligand>
</feature>
<reference evidence="12 13" key="1">
    <citation type="journal article" date="2018" name="Science">
        <title>The opium poppy genome and morphinan production.</title>
        <authorList>
            <person name="Guo L."/>
            <person name="Winzer T."/>
            <person name="Yang X."/>
            <person name="Li Y."/>
            <person name="Ning Z."/>
            <person name="He Z."/>
            <person name="Teodor R."/>
            <person name="Lu Y."/>
            <person name="Bowser T.A."/>
            <person name="Graham I.A."/>
            <person name="Ye K."/>
        </authorList>
    </citation>
    <scope>NUCLEOTIDE SEQUENCE [LARGE SCALE GENOMIC DNA]</scope>
    <source>
        <strain evidence="13">cv. HN1</strain>
        <tissue evidence="12">Leaves</tissue>
    </source>
</reference>
<dbReference type="Pfam" id="PF03552">
    <property type="entry name" value="Cellulose_synt"/>
    <property type="match status" value="2"/>
</dbReference>
<dbReference type="GO" id="GO:0071555">
    <property type="term" value="P:cell wall organization"/>
    <property type="evidence" value="ECO:0007669"/>
    <property type="project" value="UniProtKB-KW"/>
</dbReference>
<dbReference type="GO" id="GO:0030244">
    <property type="term" value="P:cellulose biosynthetic process"/>
    <property type="evidence" value="ECO:0007669"/>
    <property type="project" value="InterPro"/>
</dbReference>
<feature type="transmembrane region" description="Helical" evidence="11">
    <location>
        <begin position="566"/>
        <end position="590"/>
    </location>
</feature>
<evidence type="ECO:0000256" key="2">
    <source>
        <dbReference type="ARBA" id="ARBA00022676"/>
    </source>
</evidence>
<feature type="active site" evidence="8">
    <location>
        <position position="455"/>
    </location>
</feature>
<evidence type="ECO:0008006" key="14">
    <source>
        <dbReference type="Google" id="ProtNLM"/>
    </source>
</evidence>
<evidence type="ECO:0000256" key="8">
    <source>
        <dbReference type="PIRSR" id="PIRSR605150-1"/>
    </source>
</evidence>
<keyword evidence="13" id="KW-1185">Reference proteome</keyword>
<feature type="binding site" evidence="9">
    <location>
        <position position="115"/>
    </location>
    <ligand>
        <name>UDP-alpha-D-glucose</name>
        <dbReference type="ChEBI" id="CHEBI:58885"/>
    </ligand>
</feature>
<feature type="transmembrane region" description="Helical" evidence="11">
    <location>
        <begin position="689"/>
        <end position="707"/>
    </location>
</feature>
<dbReference type="GO" id="GO:0012505">
    <property type="term" value="C:endomembrane system"/>
    <property type="evidence" value="ECO:0007669"/>
    <property type="project" value="UniProtKB-SubCell"/>
</dbReference>
<feature type="binding site" evidence="10">
    <location>
        <position position="311"/>
    </location>
    <ligand>
        <name>Mn(2+)</name>
        <dbReference type="ChEBI" id="CHEBI:29035"/>
    </ligand>
</feature>
<feature type="transmembrane region" description="Helical" evidence="11">
    <location>
        <begin position="527"/>
        <end position="546"/>
    </location>
</feature>
<sequence>MENRGEKNSVYPLNSYEVHPRTKPTRVFMFIYLCGIIALFYHHLTTLIFHSNNLLPSILLLISDLVLSFMWITSQAFRWRPIRRKVYPENLSKLVKEEDLPALDVFICTADPYKEPPMEVVNTALSVLSFDYPPNKISVYVSDDGGSQMTLFALMQGAKFAKHWLPFCRKHNLSKRCPKVVLKQHDSAHLQLDSQEDFQKMKRLYEEMRRKVDQVMEQGYVDDDIVNEEERQVFHKWRVNEFTRQHHPTVIQVLMESSKDVDISGISLPNLIYLSREKSKHIHHNFKAGALNALIRVSAVMSSAPVVLSLDCDMYCNNHQAPRLALCHLLDPNEGSKTAFVQFPQRYRGINPTDIYNNEVTRPFIINPEGLDGIGTTNYVGTGPFINRKAFYGGPTQPKVNIFPGFNKDESGLERKTISSKLILEAANKVADCNYEQGTNWGRTLGFRYGSLVEDFFTGYRMQCEGWRSIFCNPKTPAFLGDFPISLNDSLIQVKRWSVGLIEVGFSKYCPFTFGTRNRSLLMGMAYGFYAFWPIWAIPIFIYGLLPQLCLIHDIYLFPKVCDLWFYVYAYLFSATYIQDLIESYYVYNINFKKWWNEQRMWLIRGATCFIFSFIEFTLNQIGISAPDFSLTSKVIDNEQQKRYDQEIFDFGVESPFFVSLSTFALISLASFSFGMVRVIFMDGKLEEMFVQLFLSGFVLVNSLPIYEAMVLRKDGGRMPTRVTNIRPHCIASLLRGRILNEMKLIRATLGKNFLIRIAIMYI</sequence>
<evidence type="ECO:0000256" key="7">
    <source>
        <dbReference type="ARBA" id="ARBA00023316"/>
    </source>
</evidence>
<feature type="transmembrane region" description="Helical" evidence="11">
    <location>
        <begin position="657"/>
        <end position="677"/>
    </location>
</feature>
<feature type="active site" evidence="8">
    <location>
        <position position="144"/>
    </location>
</feature>
<proteinExistence type="predicted"/>
<evidence type="ECO:0000256" key="1">
    <source>
        <dbReference type="ARBA" id="ARBA00004127"/>
    </source>
</evidence>
<evidence type="ECO:0000256" key="4">
    <source>
        <dbReference type="ARBA" id="ARBA00022692"/>
    </source>
</evidence>
<evidence type="ECO:0000256" key="6">
    <source>
        <dbReference type="ARBA" id="ARBA00023136"/>
    </source>
</evidence>
<feature type="transmembrane region" description="Helical" evidence="11">
    <location>
        <begin position="602"/>
        <end position="624"/>
    </location>
</feature>
<dbReference type="GO" id="GO:0016020">
    <property type="term" value="C:membrane"/>
    <property type="evidence" value="ECO:0007669"/>
    <property type="project" value="InterPro"/>
</dbReference>
<keyword evidence="2" id="KW-0328">Glycosyltransferase</keyword>
<dbReference type="PANTHER" id="PTHR13301">
    <property type="entry name" value="X-BOX TRANSCRIPTION FACTOR-RELATED"/>
    <property type="match status" value="1"/>
</dbReference>
<feature type="transmembrane region" description="Helical" evidence="11">
    <location>
        <begin position="27"/>
        <end position="48"/>
    </location>
</feature>
<keyword evidence="6 11" id="KW-0472">Membrane</keyword>
<comment type="subcellular location">
    <subcellularLocation>
        <location evidence="1">Endomembrane system</location>
        <topology evidence="1">Multi-pass membrane protein</topology>
    </subcellularLocation>
</comment>
<evidence type="ECO:0000256" key="10">
    <source>
        <dbReference type="PIRSR" id="PIRSR605150-3"/>
    </source>
</evidence>
<protein>
    <recommendedName>
        <fullName evidence="14">Glycosyltransferase 2-like domain-containing protein</fullName>
    </recommendedName>
</protein>
<dbReference type="AlphaFoldDB" id="A0A4Y7I4W7"/>
<dbReference type="InterPro" id="IPR005150">
    <property type="entry name" value="Cellulose_synth"/>
</dbReference>
<dbReference type="EMBL" id="CM010715">
    <property type="protein sequence ID" value="RZC43953.1"/>
    <property type="molecule type" value="Genomic_DNA"/>
</dbReference>
<feature type="binding site" evidence="9">
    <location>
        <position position="144"/>
    </location>
    <ligand>
        <name>UDP-alpha-D-glucose</name>
        <dbReference type="ChEBI" id="CHEBI:58885"/>
    </ligand>
</feature>